<evidence type="ECO:0000313" key="2">
    <source>
        <dbReference type="EMBL" id="VVC34840.1"/>
    </source>
</evidence>
<sequence>MDNAIKKWEKSKRLDRINQLSVPKQRPDVSILVRTLPAPVSKAALTGKVSGRISYLAKPKNTLANPENLYKPIITQAHFSLAKKKSGDEYNVSMRILDLSKPKKLLRNVHKKCLNTEQLETIYFRPAVTRNFNVDNFKKQQDWLKRNATPKKIFRPPVEPKKYSKMPIDQVNELIKRLSTLPKFKQKIPKKMERKIGSLTQTMLESVQRLSEPRKLTSGMRLNIEFNPYNIPLRVLNHVASQRTEELAAPKIHENKGLLNNIKENAFEISQAALNYKATKNIIKLATPRKR</sequence>
<dbReference type="Pfam" id="PF14912">
    <property type="entry name" value="THEG"/>
    <property type="match status" value="3"/>
</dbReference>
<keyword evidence="3" id="KW-1185">Reference proteome</keyword>
<reference evidence="2 3" key="1">
    <citation type="submission" date="2019-08" db="EMBL/GenBank/DDBJ databases">
        <authorList>
            <person name="Alioto T."/>
            <person name="Alioto T."/>
            <person name="Gomez Garrido J."/>
        </authorList>
    </citation>
    <scope>NUCLEOTIDE SEQUENCE [LARGE SCALE GENOMIC DNA]</scope>
</reference>
<protein>
    <submittedName>
        <fullName evidence="2">Testicular haploid expressed repeat</fullName>
    </submittedName>
</protein>
<dbReference type="EMBL" id="CABPRJ010001018">
    <property type="protein sequence ID" value="VVC34840.1"/>
    <property type="molecule type" value="Genomic_DNA"/>
</dbReference>
<dbReference type="AlphaFoldDB" id="A0A5E4MRK9"/>
<dbReference type="Proteomes" id="UP000325440">
    <property type="component" value="Unassembled WGS sequence"/>
</dbReference>
<dbReference type="PANTHER" id="PTHR15901:SF16">
    <property type="entry name" value="TESTICULAR HAPLOID EXPRESSED GENE PROTEIN"/>
    <property type="match status" value="1"/>
</dbReference>
<dbReference type="InterPro" id="IPR042401">
    <property type="entry name" value="SPMAP2-like"/>
</dbReference>
<evidence type="ECO:0000256" key="1">
    <source>
        <dbReference type="ARBA" id="ARBA00022737"/>
    </source>
</evidence>
<dbReference type="OrthoDB" id="25466at2759"/>
<evidence type="ECO:0000313" key="3">
    <source>
        <dbReference type="Proteomes" id="UP000325440"/>
    </source>
</evidence>
<proteinExistence type="predicted"/>
<accession>A0A5E4MRK9</accession>
<keyword evidence="1" id="KW-0677">Repeat</keyword>
<dbReference type="InterPro" id="IPR006623">
    <property type="entry name" value="THEG"/>
</dbReference>
<dbReference type="PANTHER" id="PTHR15901">
    <property type="entry name" value="TESTICULAR HAPLOID EXPRESSED GENE PROTEIN"/>
    <property type="match status" value="1"/>
</dbReference>
<dbReference type="SMART" id="SM00705">
    <property type="entry name" value="THEG"/>
    <property type="match status" value="5"/>
</dbReference>
<gene>
    <name evidence="2" type="ORF">CINCED_3A000331</name>
</gene>
<name>A0A5E4MRK9_9HEMI</name>
<organism evidence="2 3">
    <name type="scientific">Cinara cedri</name>
    <dbReference type="NCBI Taxonomy" id="506608"/>
    <lineage>
        <taxon>Eukaryota</taxon>
        <taxon>Metazoa</taxon>
        <taxon>Ecdysozoa</taxon>
        <taxon>Arthropoda</taxon>
        <taxon>Hexapoda</taxon>
        <taxon>Insecta</taxon>
        <taxon>Pterygota</taxon>
        <taxon>Neoptera</taxon>
        <taxon>Paraneoptera</taxon>
        <taxon>Hemiptera</taxon>
        <taxon>Sternorrhyncha</taxon>
        <taxon>Aphidomorpha</taxon>
        <taxon>Aphidoidea</taxon>
        <taxon>Aphididae</taxon>
        <taxon>Lachninae</taxon>
        <taxon>Cinara</taxon>
    </lineage>
</organism>